<name>A0A8T3DC28_9TELE</name>
<dbReference type="EMBL" id="JAERUA010000010">
    <property type="protein sequence ID" value="KAI1894843.1"/>
    <property type="molecule type" value="Genomic_DNA"/>
</dbReference>
<organism evidence="2 3">
    <name type="scientific">Albula goreensis</name>
    <dbReference type="NCBI Taxonomy" id="1534307"/>
    <lineage>
        <taxon>Eukaryota</taxon>
        <taxon>Metazoa</taxon>
        <taxon>Chordata</taxon>
        <taxon>Craniata</taxon>
        <taxon>Vertebrata</taxon>
        <taxon>Euteleostomi</taxon>
        <taxon>Actinopterygii</taxon>
        <taxon>Neopterygii</taxon>
        <taxon>Teleostei</taxon>
        <taxon>Albuliformes</taxon>
        <taxon>Albulidae</taxon>
        <taxon>Albula</taxon>
    </lineage>
</organism>
<gene>
    <name evidence="2" type="ORF">AGOR_G00119920</name>
</gene>
<sequence length="114" mass="13321">MTEVHSCLHIVYLFYIEILSIHYTCVWRGIFQHLSQQKSTPGFSWSTVCRGELMFGSASRQNSAYWHMKAPIPAGLRRTERSGPKPTSRTWSPIGEEKLREEDVRILYFLTTKR</sequence>
<evidence type="ECO:0000313" key="2">
    <source>
        <dbReference type="EMBL" id="KAI1894843.1"/>
    </source>
</evidence>
<comment type="caution">
    <text evidence="2">The sequence shown here is derived from an EMBL/GenBank/DDBJ whole genome shotgun (WGS) entry which is preliminary data.</text>
</comment>
<evidence type="ECO:0000313" key="3">
    <source>
        <dbReference type="Proteomes" id="UP000829720"/>
    </source>
</evidence>
<keyword evidence="1" id="KW-0812">Transmembrane</keyword>
<protein>
    <submittedName>
        <fullName evidence="2">Uncharacterized protein</fullName>
    </submittedName>
</protein>
<dbReference type="Proteomes" id="UP000829720">
    <property type="component" value="Unassembled WGS sequence"/>
</dbReference>
<evidence type="ECO:0000256" key="1">
    <source>
        <dbReference type="SAM" id="Phobius"/>
    </source>
</evidence>
<keyword evidence="3" id="KW-1185">Reference proteome</keyword>
<keyword evidence="1" id="KW-0472">Membrane</keyword>
<dbReference type="AlphaFoldDB" id="A0A8T3DC28"/>
<feature type="transmembrane region" description="Helical" evidence="1">
    <location>
        <begin position="12"/>
        <end position="31"/>
    </location>
</feature>
<reference evidence="2" key="1">
    <citation type="submission" date="2021-01" db="EMBL/GenBank/DDBJ databases">
        <authorList>
            <person name="Zahm M."/>
            <person name="Roques C."/>
            <person name="Cabau C."/>
            <person name="Klopp C."/>
            <person name="Donnadieu C."/>
            <person name="Jouanno E."/>
            <person name="Lampietro C."/>
            <person name="Louis A."/>
            <person name="Herpin A."/>
            <person name="Echchiki A."/>
            <person name="Berthelot C."/>
            <person name="Parey E."/>
            <person name="Roest-Crollius H."/>
            <person name="Braasch I."/>
            <person name="Postlethwait J."/>
            <person name="Bobe J."/>
            <person name="Montfort J."/>
            <person name="Bouchez O."/>
            <person name="Begum T."/>
            <person name="Mejri S."/>
            <person name="Adams A."/>
            <person name="Chen W.-J."/>
            <person name="Guiguen Y."/>
        </authorList>
    </citation>
    <scope>NUCLEOTIDE SEQUENCE</scope>
    <source>
        <tissue evidence="2">Blood</tissue>
    </source>
</reference>
<proteinExistence type="predicted"/>
<dbReference type="OrthoDB" id="8874856at2759"/>
<keyword evidence="1" id="KW-1133">Transmembrane helix</keyword>
<accession>A0A8T3DC28</accession>